<dbReference type="EC" id="1.3.99.26" evidence="7"/>
<keyword evidence="2 5" id="KW-0125">Carotenoid biosynthesis</keyword>
<sequence>MSKKVIIIGAGIGGLSLGIRLLNQGFNVKILEKQNYIGGKLGILKNENFIFDLTASLIMIPKSYLQLFQDINEDYRNYLNIIQLDPIYKVFFTNNRSYNFSIKLPKLAETLECFSNKDMEGYLHFLSKIYKKYYIADKFFLNNSFINNKKLLDSKYIEQVLYIYPFSSAYNNILKYIKNKDLANYLAFQSMYVGISPFNGSSIYNLIPMISQLQGLYYIKGGLYSYVNALKNIFFKMGGIVETSKEVKEILINKGNAFGIKTEKEKELCDIVVCNSDFSYTMKNLIKDNNLKKDYTCKKLKKMKYSCSTFIMYLGLKKKYNVLNVHNIIIGKEFKRNIESAFKGYLPKDPCLYIYSPSRIDSSMCKSGYECLNVVLRVPNLSFTNIKWDEKTILYLRELILKNLVTIKGLEDLKENIIYENYLTPKDFKEKFNNYYGSAFGLSHTLTQSTFFRPQCKLSTIKSLYFVGDSIHPGAGVSMVLNSSKIASEEIFKDYLTNYK</sequence>
<gene>
    <name evidence="7" type="ORF">QOZ93_000526</name>
</gene>
<evidence type="ECO:0000313" key="7">
    <source>
        <dbReference type="EMBL" id="MDQ0478798.1"/>
    </source>
</evidence>
<dbReference type="PANTHER" id="PTHR43734:SF1">
    <property type="entry name" value="PHYTOENE DESATURASE"/>
    <property type="match status" value="1"/>
</dbReference>
<dbReference type="EC" id="1.3.99.28" evidence="7"/>
<evidence type="ECO:0000256" key="2">
    <source>
        <dbReference type="ARBA" id="ARBA00022746"/>
    </source>
</evidence>
<dbReference type="PANTHER" id="PTHR43734">
    <property type="entry name" value="PHYTOENE DESATURASE"/>
    <property type="match status" value="1"/>
</dbReference>
<dbReference type="NCBIfam" id="TIGR02734">
    <property type="entry name" value="crtI_fam"/>
    <property type="match status" value="1"/>
</dbReference>
<accession>A0ABU0JP04</accession>
<dbReference type="Proteomes" id="UP001224418">
    <property type="component" value="Unassembled WGS sequence"/>
</dbReference>
<comment type="similarity">
    <text evidence="4">Belongs to the carotenoid/retinoid oxidoreductase family. CrtN subfamily.</text>
</comment>
<dbReference type="InterPro" id="IPR014105">
    <property type="entry name" value="Carotenoid/retinoid_OxRdtase"/>
</dbReference>
<feature type="domain" description="Amine oxidase" evidence="6">
    <location>
        <begin position="12"/>
        <end position="491"/>
    </location>
</feature>
<dbReference type="GO" id="GO:0016491">
    <property type="term" value="F:oxidoreductase activity"/>
    <property type="evidence" value="ECO:0007669"/>
    <property type="project" value="UniProtKB-KW"/>
</dbReference>
<proteinExistence type="inferred from homology"/>
<evidence type="ECO:0000256" key="3">
    <source>
        <dbReference type="ARBA" id="ARBA00023002"/>
    </source>
</evidence>
<keyword evidence="8" id="KW-1185">Reference proteome</keyword>
<evidence type="ECO:0000256" key="5">
    <source>
        <dbReference type="RuleBase" id="RU362075"/>
    </source>
</evidence>
<dbReference type="EMBL" id="JAUSWN010000003">
    <property type="protein sequence ID" value="MDQ0478798.1"/>
    <property type="molecule type" value="Genomic_DNA"/>
</dbReference>
<dbReference type="Pfam" id="PF01593">
    <property type="entry name" value="Amino_oxidase"/>
    <property type="match status" value="1"/>
</dbReference>
<evidence type="ECO:0000313" key="8">
    <source>
        <dbReference type="Proteomes" id="UP001224418"/>
    </source>
</evidence>
<dbReference type="EC" id="1.3.99.31" evidence="7"/>
<reference evidence="7 8" key="1">
    <citation type="submission" date="2023-07" db="EMBL/GenBank/DDBJ databases">
        <title>Genomic Encyclopedia of Type Strains, Phase IV (KMG-IV): sequencing the most valuable type-strain genomes for metagenomic binning, comparative biology and taxonomic classification.</title>
        <authorList>
            <person name="Goeker M."/>
        </authorList>
    </citation>
    <scope>NUCLEOTIDE SEQUENCE [LARGE SCALE GENOMIC DNA]</scope>
    <source>
        <strain evidence="7 8">DSM 1400</strain>
    </source>
</reference>
<dbReference type="InterPro" id="IPR036188">
    <property type="entry name" value="FAD/NAD-bd_sf"/>
</dbReference>
<dbReference type="RefSeq" id="WP_307354997.1">
    <property type="nucleotide sequence ID" value="NZ_BAAACJ010000025.1"/>
</dbReference>
<evidence type="ECO:0000259" key="6">
    <source>
        <dbReference type="Pfam" id="PF01593"/>
    </source>
</evidence>
<organism evidence="7 8">
    <name type="scientific">Hathewaya limosa</name>
    <name type="common">Clostridium limosum</name>
    <dbReference type="NCBI Taxonomy" id="1536"/>
    <lineage>
        <taxon>Bacteria</taxon>
        <taxon>Bacillati</taxon>
        <taxon>Bacillota</taxon>
        <taxon>Clostridia</taxon>
        <taxon>Eubacteriales</taxon>
        <taxon>Clostridiaceae</taxon>
        <taxon>Hathewaya</taxon>
    </lineage>
</organism>
<comment type="pathway">
    <text evidence="1 5">Carotenoid biosynthesis.</text>
</comment>
<dbReference type="EC" id="1.3.99.29" evidence="7"/>
<dbReference type="SUPFAM" id="SSF51905">
    <property type="entry name" value="FAD/NAD(P)-binding domain"/>
    <property type="match status" value="1"/>
</dbReference>
<dbReference type="Gene3D" id="3.50.50.60">
    <property type="entry name" value="FAD/NAD(P)-binding domain"/>
    <property type="match status" value="2"/>
</dbReference>
<comment type="caution">
    <text evidence="7">The sequence shown here is derived from an EMBL/GenBank/DDBJ whole genome shotgun (WGS) entry which is preliminary data.</text>
</comment>
<dbReference type="InterPro" id="IPR002937">
    <property type="entry name" value="Amino_oxidase"/>
</dbReference>
<evidence type="ECO:0000256" key="1">
    <source>
        <dbReference type="ARBA" id="ARBA00004829"/>
    </source>
</evidence>
<keyword evidence="3 5" id="KW-0560">Oxidoreductase</keyword>
<evidence type="ECO:0000256" key="4">
    <source>
        <dbReference type="ARBA" id="ARBA00038322"/>
    </source>
</evidence>
<protein>
    <submittedName>
        <fullName evidence="7">Phytoene desaturase</fullName>
        <ecNumber evidence="7">1.3.99.26</ecNumber>
        <ecNumber evidence="7">1.3.99.28</ecNumber>
        <ecNumber evidence="7">1.3.99.29</ecNumber>
        <ecNumber evidence="7">1.3.99.31</ecNumber>
    </submittedName>
</protein>
<name>A0ABU0JP04_HATLI</name>